<feature type="transmembrane region" description="Helical" evidence="1">
    <location>
        <begin position="60"/>
        <end position="82"/>
    </location>
</feature>
<gene>
    <name evidence="2" type="ORF">EZH24_06845</name>
</gene>
<sequence length="166" mass="19936">MITKVYVYMIFILFIIYMFSIIWKNIFIQMSIRYLISKREYISNNKLINKRDKKRYIKNIDILIDISDNFSILEHIIGFFIAKKNGLLNNNDNIVEDKLLDNIISNYIKFMICSSLLLFIFLILFAIILFVINFILNIFNKSIKIIKTIHIDSYQYINLNINNHMM</sequence>
<name>A0ABY2TQN0_9SPIR</name>
<evidence type="ECO:0000256" key="1">
    <source>
        <dbReference type="SAM" id="Phobius"/>
    </source>
</evidence>
<keyword evidence="3" id="KW-1185">Reference proteome</keyword>
<protein>
    <submittedName>
        <fullName evidence="2">Uncharacterized protein</fullName>
    </submittedName>
</protein>
<evidence type="ECO:0000313" key="3">
    <source>
        <dbReference type="Proteomes" id="UP000310168"/>
    </source>
</evidence>
<accession>A0ABY2TQN0</accession>
<dbReference type="RefSeq" id="WP_137998385.1">
    <property type="nucleotide sequence ID" value="NZ_SJDU01000154.1"/>
</dbReference>
<feature type="transmembrane region" description="Helical" evidence="1">
    <location>
        <begin position="107"/>
        <end position="136"/>
    </location>
</feature>
<organism evidence="2 3">
    <name type="scientific">Brachyspira catarrhinii</name>
    <dbReference type="NCBI Taxonomy" id="2528966"/>
    <lineage>
        <taxon>Bacteria</taxon>
        <taxon>Pseudomonadati</taxon>
        <taxon>Spirochaetota</taxon>
        <taxon>Spirochaetia</taxon>
        <taxon>Brachyspirales</taxon>
        <taxon>Brachyspiraceae</taxon>
        <taxon>Brachyspira</taxon>
    </lineage>
</organism>
<keyword evidence="1" id="KW-0472">Membrane</keyword>
<dbReference type="EMBL" id="SJDU01000154">
    <property type="protein sequence ID" value="TKZ35134.1"/>
    <property type="molecule type" value="Genomic_DNA"/>
</dbReference>
<feature type="transmembrane region" description="Helical" evidence="1">
    <location>
        <begin position="6"/>
        <end position="23"/>
    </location>
</feature>
<proteinExistence type="predicted"/>
<dbReference type="Proteomes" id="UP000310168">
    <property type="component" value="Unassembled WGS sequence"/>
</dbReference>
<evidence type="ECO:0000313" key="2">
    <source>
        <dbReference type="EMBL" id="TKZ35134.1"/>
    </source>
</evidence>
<comment type="caution">
    <text evidence="2">The sequence shown here is derived from an EMBL/GenBank/DDBJ whole genome shotgun (WGS) entry which is preliminary data.</text>
</comment>
<keyword evidence="1" id="KW-0812">Transmembrane</keyword>
<keyword evidence="1" id="KW-1133">Transmembrane helix</keyword>
<reference evidence="2 3" key="1">
    <citation type="journal article" date="2019" name="Anaerobe">
        <title>Brachyspira catarrhinii sp. nov., an anaerobic intestinal spirochaete isolated from vervet monkeys may have been misidentified as Brachyspira aalborgi in previous studies.</title>
        <authorList>
            <person name="Phillips N.D."/>
            <person name="La T."/>
            <person name="Hampson D.J."/>
        </authorList>
    </citation>
    <scope>NUCLEOTIDE SEQUENCE [LARGE SCALE GENOMIC DNA]</scope>
    <source>
        <strain evidence="2 3">Z12</strain>
    </source>
</reference>